<name>A0A2N7CIP7_VIBSP</name>
<protein>
    <recommendedName>
        <fullName evidence="1">Polysaccharide pyruvyl transferase domain-containing protein</fullName>
    </recommendedName>
</protein>
<gene>
    <name evidence="2" type="ORF">BCV19_03145</name>
</gene>
<dbReference type="AlphaFoldDB" id="A0A2N7CIP7"/>
<evidence type="ECO:0000259" key="1">
    <source>
        <dbReference type="Pfam" id="PF04230"/>
    </source>
</evidence>
<reference evidence="3" key="1">
    <citation type="submission" date="2016-07" db="EMBL/GenBank/DDBJ databases">
        <title>Nontailed viruses are major unrecognized killers of bacteria in the ocean.</title>
        <authorList>
            <person name="Kauffman K."/>
            <person name="Hussain F."/>
            <person name="Yang J."/>
            <person name="Arevalo P."/>
            <person name="Brown J."/>
            <person name="Cutler M."/>
            <person name="Kelly L."/>
            <person name="Polz M.F."/>
        </authorList>
    </citation>
    <scope>NUCLEOTIDE SEQUENCE [LARGE SCALE GENOMIC DNA]</scope>
    <source>
        <strain evidence="3">10N.286.54.F3</strain>
    </source>
</reference>
<dbReference type="Proteomes" id="UP000235405">
    <property type="component" value="Unassembled WGS sequence"/>
</dbReference>
<feature type="domain" description="Polysaccharide pyruvyl transferase" evidence="1">
    <location>
        <begin position="2"/>
        <end position="195"/>
    </location>
</feature>
<evidence type="ECO:0000313" key="2">
    <source>
        <dbReference type="EMBL" id="PMF29911.1"/>
    </source>
</evidence>
<proteinExistence type="predicted"/>
<accession>A0A2N7CIP7</accession>
<comment type="caution">
    <text evidence="2">The sequence shown here is derived from an EMBL/GenBank/DDBJ whole genome shotgun (WGS) entry which is preliminary data.</text>
</comment>
<dbReference type="EMBL" id="MCSW01000058">
    <property type="protein sequence ID" value="PMF29911.1"/>
    <property type="molecule type" value="Genomic_DNA"/>
</dbReference>
<evidence type="ECO:0000313" key="3">
    <source>
        <dbReference type="Proteomes" id="UP000235405"/>
    </source>
</evidence>
<dbReference type="Pfam" id="PF04230">
    <property type="entry name" value="PS_pyruv_trans"/>
    <property type="match status" value="1"/>
</dbReference>
<organism evidence="2 3">
    <name type="scientific">Vibrio splendidus</name>
    <dbReference type="NCBI Taxonomy" id="29497"/>
    <lineage>
        <taxon>Bacteria</taxon>
        <taxon>Pseudomonadati</taxon>
        <taxon>Pseudomonadota</taxon>
        <taxon>Gammaproteobacteria</taxon>
        <taxon>Vibrionales</taxon>
        <taxon>Vibrionaceae</taxon>
        <taxon>Vibrio</taxon>
    </lineage>
</organism>
<dbReference type="InterPro" id="IPR007345">
    <property type="entry name" value="Polysacch_pyruvyl_Trfase"/>
</dbReference>
<sequence length="266" mass="30655">MIVGSDQTWRPKYITDLVVYYLGFKDNCKKLAYASSFGVSDWEYNNIQEKIANDLIKNFDKVSVREEDGVNLCRDHLNTQAVCVVDPTLLLDESVYIDLCEEIPRPCSKDYLFYYVLDNNENKQAYAASLARSLNLELLTVENKSEGLFISGTDFEIGPREWLSLFRYSSYVITDSYHGMVFSLIFQRQFLIFGNEKRGLSRFSSLLNRLDLNERIVSSPVGTFSHSDNVGVDYDKVNAKINEFRLYSEEFLFGALSEVKNQDIMD</sequence>